<dbReference type="Gene3D" id="1.20.140.10">
    <property type="entry name" value="Butyryl-CoA Dehydrogenase, subunit A, domain 3"/>
    <property type="match status" value="2"/>
</dbReference>
<name>A0A653A752_UNCDX</name>
<evidence type="ECO:0000256" key="1">
    <source>
        <dbReference type="ARBA" id="ARBA00001974"/>
    </source>
</evidence>
<dbReference type="InterPro" id="IPR037069">
    <property type="entry name" value="AcylCoA_DH/ox_N_sf"/>
</dbReference>
<evidence type="ECO:0000256" key="7">
    <source>
        <dbReference type="ARBA" id="ARBA00052546"/>
    </source>
</evidence>
<dbReference type="SUPFAM" id="SSF47203">
    <property type="entry name" value="Acyl-CoA dehydrogenase C-terminal domain-like"/>
    <property type="match status" value="2"/>
</dbReference>
<comment type="cofactor">
    <cofactor evidence="1 8">
        <name>FAD</name>
        <dbReference type="ChEBI" id="CHEBI:57692"/>
    </cofactor>
</comment>
<reference evidence="13" key="1">
    <citation type="submission" date="2018-07" db="EMBL/GenBank/DDBJ databases">
        <authorList>
            <consortium name="Genoscope - CEA"/>
            <person name="William W."/>
        </authorList>
    </citation>
    <scope>NUCLEOTIDE SEQUENCE</scope>
    <source>
        <strain evidence="13">IK1</strain>
    </source>
</reference>
<dbReference type="FunFam" id="2.40.110.10:FF:000006">
    <property type="entry name" value="very long-chain specific acyl-CoA dehydrogenase, mitochondrial"/>
    <property type="match status" value="1"/>
</dbReference>
<feature type="domain" description="Acyl-CoA dehydrogenase-like C-terminal" evidence="12">
    <location>
        <begin position="464"/>
        <end position="566"/>
    </location>
</feature>
<dbReference type="EC" id="1.3.99.-" evidence="13"/>
<evidence type="ECO:0000256" key="4">
    <source>
        <dbReference type="ARBA" id="ARBA00022630"/>
    </source>
</evidence>
<evidence type="ECO:0000256" key="5">
    <source>
        <dbReference type="ARBA" id="ARBA00022827"/>
    </source>
</evidence>
<feature type="domain" description="Acyl-CoA oxidase/dehydrogenase middle" evidence="10">
    <location>
        <begin position="145"/>
        <end position="237"/>
    </location>
</feature>
<dbReference type="InterPro" id="IPR009100">
    <property type="entry name" value="AcylCoA_DH/oxidase_NM_dom_sf"/>
</dbReference>
<evidence type="ECO:0000256" key="3">
    <source>
        <dbReference type="ARBA" id="ARBA00011881"/>
    </source>
</evidence>
<keyword evidence="4 8" id="KW-0285">Flavoprotein</keyword>
<dbReference type="InterPro" id="IPR046373">
    <property type="entry name" value="Acyl-CoA_Oxase/DH_mid-dom_sf"/>
</dbReference>
<evidence type="ECO:0000313" key="13">
    <source>
        <dbReference type="EMBL" id="VBB43814.1"/>
    </source>
</evidence>
<dbReference type="Pfam" id="PF02770">
    <property type="entry name" value="Acyl-CoA_dh_M"/>
    <property type="match status" value="1"/>
</dbReference>
<feature type="domain" description="Acyl-CoA dehydrogenase/oxidase N-terminal" evidence="11">
    <location>
        <begin position="29"/>
        <end position="141"/>
    </location>
</feature>
<evidence type="ECO:0000259" key="11">
    <source>
        <dbReference type="Pfam" id="PF02771"/>
    </source>
</evidence>
<dbReference type="GO" id="GO:0003995">
    <property type="term" value="F:acyl-CoA dehydrogenase activity"/>
    <property type="evidence" value="ECO:0007669"/>
    <property type="project" value="InterPro"/>
</dbReference>
<evidence type="ECO:0000256" key="2">
    <source>
        <dbReference type="ARBA" id="ARBA00009347"/>
    </source>
</evidence>
<evidence type="ECO:0000259" key="9">
    <source>
        <dbReference type="Pfam" id="PF00441"/>
    </source>
</evidence>
<organism evidence="13">
    <name type="scientific">Uncultured Desulfatiglans sp</name>
    <dbReference type="NCBI Taxonomy" id="1748965"/>
    <lineage>
        <taxon>Bacteria</taxon>
        <taxon>Pseudomonadati</taxon>
        <taxon>Thermodesulfobacteriota</taxon>
        <taxon>Desulfobacteria</taxon>
        <taxon>Desulfatiglandales</taxon>
        <taxon>Desulfatiglandaceae</taxon>
        <taxon>Desulfatiglans</taxon>
        <taxon>environmental samples</taxon>
    </lineage>
</organism>
<keyword evidence="5 8" id="KW-0274">FAD</keyword>
<dbReference type="SUPFAM" id="SSF56645">
    <property type="entry name" value="Acyl-CoA dehydrogenase NM domain-like"/>
    <property type="match status" value="1"/>
</dbReference>
<dbReference type="AlphaFoldDB" id="A0A653A752"/>
<gene>
    <name evidence="13" type="primary">fadE</name>
    <name evidence="13" type="ORF">TRIP_B330004</name>
</gene>
<dbReference type="InterPro" id="IPR009075">
    <property type="entry name" value="AcylCo_DH/oxidase_C"/>
</dbReference>
<dbReference type="InterPro" id="IPR006089">
    <property type="entry name" value="Acyl-CoA_DH_CS"/>
</dbReference>
<dbReference type="InterPro" id="IPR006091">
    <property type="entry name" value="Acyl-CoA_Oxase/DH_mid-dom"/>
</dbReference>
<dbReference type="PANTHER" id="PTHR43884">
    <property type="entry name" value="ACYL-COA DEHYDROGENASE"/>
    <property type="match status" value="1"/>
</dbReference>
<evidence type="ECO:0000259" key="10">
    <source>
        <dbReference type="Pfam" id="PF02770"/>
    </source>
</evidence>
<dbReference type="Gene3D" id="1.10.540.10">
    <property type="entry name" value="Acyl-CoA dehydrogenase/oxidase, N-terminal domain"/>
    <property type="match status" value="1"/>
</dbReference>
<sequence>MAEKRVFAGGEFLVTDVAPEDVFTPEDFTEEHKMIYETAKDFVAKEVQPHIEALEEKNHDLVLKLLKQSGELGLLGTDIPESYGGLGLDKVSTTVVGEVMGTAGSFSVVYGAHTGIGTLPIVYFGNEAQKEKYLPLLSSGEWCAAYCLTEPGAGSDALNARTKAVLSEDGKFYLMNGEKMFITNAGWASSFVVYAKVDGEKFTGFIVEKDFPGVSTGKEEKKMGVHGSSTRPVILEDARVPVENVLYEVGKGHKIAFNILNLGRWKLGAMTVGGCKGCVTQAVKYANGRVQFKVPISSFGMIKSKLAEMAVRTFMSESMMYRMAGMFDDKLGTLDAEAKKSGAENAKAIEEYAAECSITKVYGSECLDYCVDEYVQILGGYGFCAEYPAERYYRDSRINKIWEGTNEINRMLVPGTMMRRAMQGRLALLPAAQAIAGFLMGYSPLSVQLPDTPLAQQEHMVGMAKKIALMVAGVAAQKFGANLAKEQEILAKVADIVIEIFAMESGLLRALKIIGKEGEDKARYQIEAVKVYVDEMIPKIESWAKQVIAYTEGGDMLRTQLAGIKKLARYQPIDTVSLKRSIADRIIEMEAYPF</sequence>
<dbReference type="PANTHER" id="PTHR43884:SF12">
    <property type="entry name" value="ISOVALERYL-COA DEHYDROGENASE, MITOCHONDRIAL-RELATED"/>
    <property type="match status" value="1"/>
</dbReference>
<dbReference type="EMBL" id="UPXX01000027">
    <property type="protein sequence ID" value="VBB43814.1"/>
    <property type="molecule type" value="Genomic_DNA"/>
</dbReference>
<dbReference type="InterPro" id="IPR049426">
    <property type="entry name" value="Acyl-CoA-dh-like_C"/>
</dbReference>
<dbReference type="Pfam" id="PF00441">
    <property type="entry name" value="Acyl-CoA_dh_1"/>
    <property type="match status" value="1"/>
</dbReference>
<dbReference type="InterPro" id="IPR013786">
    <property type="entry name" value="AcylCoA_DH/ox_N"/>
</dbReference>
<dbReference type="Gene3D" id="2.40.110.10">
    <property type="entry name" value="Butyryl-CoA Dehydrogenase, subunit A, domain 2"/>
    <property type="match status" value="1"/>
</dbReference>
<protein>
    <submittedName>
        <fullName evidence="13">Putative acyl-CoA dehydrogenase</fullName>
        <ecNumber evidence="13">1.3.99.-</ecNumber>
    </submittedName>
</protein>
<feature type="domain" description="Acyl-CoA dehydrogenase/oxidase C-terminal" evidence="9">
    <location>
        <begin position="250"/>
        <end position="413"/>
    </location>
</feature>
<dbReference type="FunFam" id="1.20.140.10:FF:000019">
    <property type="entry name" value="Acyl-CoA dehydrogenase"/>
    <property type="match status" value="1"/>
</dbReference>
<accession>A0A653A752</accession>
<comment type="subunit">
    <text evidence="3">Homotetramer.</text>
</comment>
<dbReference type="Pfam" id="PF21263">
    <property type="entry name" value="Acyl-CoA-dh_C"/>
    <property type="match status" value="1"/>
</dbReference>
<dbReference type="FunFam" id="1.10.540.10:FF:000001">
    <property type="entry name" value="Very long-chain-specific acyl-CoA dehydrogenase, mitochondrial"/>
    <property type="match status" value="1"/>
</dbReference>
<dbReference type="PROSITE" id="PS00073">
    <property type="entry name" value="ACYL_COA_DH_2"/>
    <property type="match status" value="1"/>
</dbReference>
<comment type="similarity">
    <text evidence="2 8">Belongs to the acyl-CoA dehydrogenase family.</text>
</comment>
<dbReference type="InterPro" id="IPR036250">
    <property type="entry name" value="AcylCo_DH-like_C"/>
</dbReference>
<keyword evidence="6 8" id="KW-0560">Oxidoreductase</keyword>
<evidence type="ECO:0000256" key="8">
    <source>
        <dbReference type="RuleBase" id="RU362125"/>
    </source>
</evidence>
<dbReference type="Pfam" id="PF02771">
    <property type="entry name" value="Acyl-CoA_dh_N"/>
    <property type="match status" value="1"/>
</dbReference>
<evidence type="ECO:0000259" key="12">
    <source>
        <dbReference type="Pfam" id="PF21263"/>
    </source>
</evidence>
<evidence type="ECO:0000256" key="6">
    <source>
        <dbReference type="ARBA" id="ARBA00023002"/>
    </source>
</evidence>
<proteinExistence type="inferred from homology"/>
<comment type="catalytic activity">
    <reaction evidence="7">
        <text>a 2,3-saturated acyl-CoA + A = a 2,3-dehydroacyl-CoA + AH2</text>
        <dbReference type="Rhea" id="RHEA:48608"/>
        <dbReference type="ChEBI" id="CHEBI:13193"/>
        <dbReference type="ChEBI" id="CHEBI:17499"/>
        <dbReference type="ChEBI" id="CHEBI:60015"/>
        <dbReference type="ChEBI" id="CHEBI:65111"/>
    </reaction>
</comment>
<dbReference type="GO" id="GO:0050660">
    <property type="term" value="F:flavin adenine dinucleotide binding"/>
    <property type="evidence" value="ECO:0007669"/>
    <property type="project" value="InterPro"/>
</dbReference>